<evidence type="ECO:0000313" key="2">
    <source>
        <dbReference type="Proteomes" id="UP000601435"/>
    </source>
</evidence>
<feature type="non-terminal residue" evidence="1">
    <location>
        <position position="395"/>
    </location>
</feature>
<proteinExistence type="predicted"/>
<comment type="caution">
    <text evidence="1">The sequence shown here is derived from an EMBL/GenBank/DDBJ whole genome shotgun (WGS) entry which is preliminary data.</text>
</comment>
<accession>A0A812WLH5</accession>
<dbReference type="SUPFAM" id="SSF48452">
    <property type="entry name" value="TPR-like"/>
    <property type="match status" value="2"/>
</dbReference>
<evidence type="ECO:0000313" key="1">
    <source>
        <dbReference type="EMBL" id="CAE7677572.1"/>
    </source>
</evidence>
<reference evidence="1" key="1">
    <citation type="submission" date="2021-02" db="EMBL/GenBank/DDBJ databases">
        <authorList>
            <person name="Dougan E. K."/>
            <person name="Rhodes N."/>
            <person name="Thang M."/>
            <person name="Chan C."/>
        </authorList>
    </citation>
    <scope>NUCLEOTIDE SEQUENCE</scope>
</reference>
<keyword evidence="2" id="KW-1185">Reference proteome</keyword>
<dbReference type="OrthoDB" id="438963at2759"/>
<name>A0A812WLH5_9DINO</name>
<organism evidence="1 2">
    <name type="scientific">Symbiodinium necroappetens</name>
    <dbReference type="NCBI Taxonomy" id="1628268"/>
    <lineage>
        <taxon>Eukaryota</taxon>
        <taxon>Sar</taxon>
        <taxon>Alveolata</taxon>
        <taxon>Dinophyceae</taxon>
        <taxon>Suessiales</taxon>
        <taxon>Symbiodiniaceae</taxon>
        <taxon>Symbiodinium</taxon>
    </lineage>
</organism>
<gene>
    <name evidence="1" type="ORF">SNEC2469_LOCUS19452</name>
</gene>
<dbReference type="Gene3D" id="1.25.40.10">
    <property type="entry name" value="Tetratricopeptide repeat domain"/>
    <property type="match status" value="2"/>
</dbReference>
<dbReference type="AlphaFoldDB" id="A0A812WLH5"/>
<sequence length="395" mass="42363">MTAAVHGSALLGVGALQIAPELKTAEAEVSLQRFRKHGDVQTEAAVAALRQAAQLAWSTRRLEEGLRAADEARQLLQERRDREGELEFLSWTICALRRRRNEAEAMRFARRRLELYRQMQMLPQVASSLCEIAELSLALDEVIEATEAGQAAELIFKRLKDHRGEARVLLEVVAKVETLKGRTDVAQLAAKNAASLLRENGDSAGEAKALTALAEQLVSASHHEEALEMLGEAAIRFRKAKEHTALAEMLIAGVTVHLDVGSLSKAQQAADTALGVCRQLDKDGASQLASALLAAARANLAAASSNSIAAALQQAKEAQELSAGLQDANTEAGARLLLTDAQIASGRLQDALREASRLATESRDSGDVAGEATALFYCFRALCDSGRRDEALGTL</sequence>
<protein>
    <recommendedName>
        <fullName evidence="3">MalT-like TPR region domain-containing protein</fullName>
    </recommendedName>
</protein>
<dbReference type="Proteomes" id="UP000601435">
    <property type="component" value="Unassembled WGS sequence"/>
</dbReference>
<dbReference type="EMBL" id="CAJNJA010033319">
    <property type="protein sequence ID" value="CAE7677572.1"/>
    <property type="molecule type" value="Genomic_DNA"/>
</dbReference>
<evidence type="ECO:0008006" key="3">
    <source>
        <dbReference type="Google" id="ProtNLM"/>
    </source>
</evidence>
<dbReference type="InterPro" id="IPR011990">
    <property type="entry name" value="TPR-like_helical_dom_sf"/>
</dbReference>